<gene>
    <name evidence="1" type="ORF">Z518_10536</name>
</gene>
<name>A0A0D2FEA7_9EURO</name>
<keyword evidence="2" id="KW-1185">Reference proteome</keyword>
<dbReference type="OrthoDB" id="4381397at2759"/>
<dbReference type="Proteomes" id="UP000053617">
    <property type="component" value="Unassembled WGS sequence"/>
</dbReference>
<dbReference type="RefSeq" id="XP_013267533.1">
    <property type="nucleotide sequence ID" value="XM_013412079.1"/>
</dbReference>
<dbReference type="GeneID" id="25298607"/>
<organism evidence="1 2">
    <name type="scientific">Rhinocladiella mackenziei CBS 650.93</name>
    <dbReference type="NCBI Taxonomy" id="1442369"/>
    <lineage>
        <taxon>Eukaryota</taxon>
        <taxon>Fungi</taxon>
        <taxon>Dikarya</taxon>
        <taxon>Ascomycota</taxon>
        <taxon>Pezizomycotina</taxon>
        <taxon>Eurotiomycetes</taxon>
        <taxon>Chaetothyriomycetidae</taxon>
        <taxon>Chaetothyriales</taxon>
        <taxon>Herpotrichiellaceae</taxon>
        <taxon>Rhinocladiella</taxon>
    </lineage>
</organism>
<reference evidence="1 2" key="1">
    <citation type="submission" date="2015-01" db="EMBL/GenBank/DDBJ databases">
        <title>The Genome Sequence of Rhinocladiella mackenzie CBS 650.93.</title>
        <authorList>
            <consortium name="The Broad Institute Genomics Platform"/>
            <person name="Cuomo C."/>
            <person name="de Hoog S."/>
            <person name="Gorbushina A."/>
            <person name="Stielow B."/>
            <person name="Teixiera M."/>
            <person name="Abouelleil A."/>
            <person name="Chapman S.B."/>
            <person name="Priest M."/>
            <person name="Young S.K."/>
            <person name="Wortman J."/>
            <person name="Nusbaum C."/>
            <person name="Birren B."/>
        </authorList>
    </citation>
    <scope>NUCLEOTIDE SEQUENCE [LARGE SCALE GENOMIC DNA]</scope>
    <source>
        <strain evidence="1 2">CBS 650.93</strain>
    </source>
</reference>
<dbReference type="VEuPathDB" id="FungiDB:Z518_10536"/>
<dbReference type="EMBL" id="KN847483">
    <property type="protein sequence ID" value="KIX00397.1"/>
    <property type="molecule type" value="Genomic_DNA"/>
</dbReference>
<evidence type="ECO:0000313" key="2">
    <source>
        <dbReference type="Proteomes" id="UP000053617"/>
    </source>
</evidence>
<dbReference type="AlphaFoldDB" id="A0A0D2FEA7"/>
<protein>
    <submittedName>
        <fullName evidence="1">Uncharacterized protein</fullName>
    </submittedName>
</protein>
<sequence length="198" mass="22617">MRALWYDVFKDGKTGADASPNVLAEETKLAWSTNVSGKNTRFFNVIQDDNEDIAGAVVHFSGIESYDSLLEFTRAIPWMQHDFAAGKYCDVEHVKRLQPFRTSPTVAWYAVLSAKERDGYDENYGLDDALQAFRLLKSNITEEVFDLLSPDQGKVSRFANDRKEAEGYLKQFLSVREETVDVLILRTKSTCVWDFAFF</sequence>
<evidence type="ECO:0000313" key="1">
    <source>
        <dbReference type="EMBL" id="KIX00397.1"/>
    </source>
</evidence>
<dbReference type="HOGENOM" id="CLU_1255715_0_0_1"/>
<accession>A0A0D2FEA7</accession>
<proteinExistence type="predicted"/>